<evidence type="ECO:0000313" key="5">
    <source>
        <dbReference type="Proteomes" id="UP001239994"/>
    </source>
</evidence>
<gene>
    <name evidence="4" type="ORF">P4O66_004304</name>
</gene>
<accession>A0AAD8ZSG2</accession>
<dbReference type="AlphaFoldDB" id="A0AAD8ZSG2"/>
<dbReference type="InterPro" id="IPR050951">
    <property type="entry name" value="Retrovirus_Pol_polyprotein"/>
</dbReference>
<dbReference type="GO" id="GO:0005634">
    <property type="term" value="C:nucleus"/>
    <property type="evidence" value="ECO:0007669"/>
    <property type="project" value="UniProtKB-SubCell"/>
</dbReference>
<dbReference type="EMBL" id="JAROKS010000006">
    <property type="protein sequence ID" value="KAK1802670.1"/>
    <property type="molecule type" value="Genomic_DNA"/>
</dbReference>
<dbReference type="SUPFAM" id="SSF54160">
    <property type="entry name" value="Chromo domain-like"/>
    <property type="match status" value="1"/>
</dbReference>
<name>A0AAD8ZSG2_9TELE</name>
<dbReference type="PROSITE" id="PS50994">
    <property type="entry name" value="INTEGRASE"/>
    <property type="match status" value="1"/>
</dbReference>
<dbReference type="PROSITE" id="PS50013">
    <property type="entry name" value="CHROMO_2"/>
    <property type="match status" value="1"/>
</dbReference>
<comment type="caution">
    <text evidence="4">The sequence shown here is derived from an EMBL/GenBank/DDBJ whole genome shotgun (WGS) entry which is preliminary data.</text>
</comment>
<keyword evidence="5" id="KW-1185">Reference proteome</keyword>
<organism evidence="4 5">
    <name type="scientific">Electrophorus voltai</name>
    <dbReference type="NCBI Taxonomy" id="2609070"/>
    <lineage>
        <taxon>Eukaryota</taxon>
        <taxon>Metazoa</taxon>
        <taxon>Chordata</taxon>
        <taxon>Craniata</taxon>
        <taxon>Vertebrata</taxon>
        <taxon>Euteleostomi</taxon>
        <taxon>Actinopterygii</taxon>
        <taxon>Neopterygii</taxon>
        <taxon>Teleostei</taxon>
        <taxon>Ostariophysi</taxon>
        <taxon>Gymnotiformes</taxon>
        <taxon>Gymnotoidei</taxon>
        <taxon>Gymnotidae</taxon>
        <taxon>Electrophorus</taxon>
    </lineage>
</organism>
<comment type="subcellular location">
    <subcellularLocation>
        <location evidence="1">Nucleus</location>
    </subcellularLocation>
</comment>
<dbReference type="Proteomes" id="UP001239994">
    <property type="component" value="Unassembled WGS sequence"/>
</dbReference>
<dbReference type="GO" id="GO:0015074">
    <property type="term" value="P:DNA integration"/>
    <property type="evidence" value="ECO:0007669"/>
    <property type="project" value="InterPro"/>
</dbReference>
<feature type="domain" description="Integrase catalytic" evidence="3">
    <location>
        <begin position="1"/>
        <end position="143"/>
    </location>
</feature>
<evidence type="ECO:0008006" key="6">
    <source>
        <dbReference type="Google" id="ProtNLM"/>
    </source>
</evidence>
<protein>
    <recommendedName>
        <fullName evidence="6">Integrase catalytic domain-containing protein</fullName>
    </recommendedName>
</protein>
<dbReference type="InterPro" id="IPR036397">
    <property type="entry name" value="RNaseH_sf"/>
</dbReference>
<dbReference type="Pfam" id="PF00385">
    <property type="entry name" value="Chromo"/>
    <property type="match status" value="1"/>
</dbReference>
<dbReference type="InterPro" id="IPR023780">
    <property type="entry name" value="Chromo_domain"/>
</dbReference>
<evidence type="ECO:0000256" key="1">
    <source>
        <dbReference type="ARBA" id="ARBA00004123"/>
    </source>
</evidence>
<dbReference type="InterPro" id="IPR016197">
    <property type="entry name" value="Chromo-like_dom_sf"/>
</dbReference>
<dbReference type="GO" id="GO:0003676">
    <property type="term" value="F:nucleic acid binding"/>
    <property type="evidence" value="ECO:0007669"/>
    <property type="project" value="InterPro"/>
</dbReference>
<feature type="domain" description="Chromo" evidence="2">
    <location>
        <begin position="226"/>
        <end position="284"/>
    </location>
</feature>
<dbReference type="InterPro" id="IPR012337">
    <property type="entry name" value="RNaseH-like_sf"/>
</dbReference>
<dbReference type="Pfam" id="PF24626">
    <property type="entry name" value="SH3_Tf2-1"/>
    <property type="match status" value="1"/>
</dbReference>
<dbReference type="PANTHER" id="PTHR37984">
    <property type="entry name" value="PROTEIN CBG26694"/>
    <property type="match status" value="1"/>
</dbReference>
<dbReference type="InterPro" id="IPR056924">
    <property type="entry name" value="SH3_Tf2-1"/>
</dbReference>
<evidence type="ECO:0000259" key="2">
    <source>
        <dbReference type="PROSITE" id="PS50013"/>
    </source>
</evidence>
<sequence length="314" mass="35687">MVRFISLVALPTGLETADLLFHQVFRQFDLPEDIVSDRGPQFTPRVWKELLGKLNITVSLMSDYHAQANGQVERVNQELGYQLPLYPWNIPTSNQPAVDRWCRESEQTWEETHQNLRRSVAAYKRKANRKRGETPNYEIGQKMWVFTRDGRAGTTGKLEARYEGPYFIMGWINEVTYRVGLTGSSRASWAFHISSLKPVKEGPFAEEGDSLKDPPTPLETKEGPVYRVCALLDSHRRGRGLQYLVDWEGYSPKECCWVPASQILDPDLIASFHRLHLLRPVPSQWGRPWVWIKDGQVGSAGVGLPQPSSGLGPI</sequence>
<reference evidence="4" key="1">
    <citation type="submission" date="2023-03" db="EMBL/GenBank/DDBJ databases">
        <title>Electrophorus voltai genome.</title>
        <authorList>
            <person name="Bian C."/>
        </authorList>
    </citation>
    <scope>NUCLEOTIDE SEQUENCE</scope>
    <source>
        <strain evidence="4">CB-2022</strain>
        <tissue evidence="4">Muscle</tissue>
    </source>
</reference>
<dbReference type="Gene3D" id="2.40.50.40">
    <property type="match status" value="1"/>
</dbReference>
<dbReference type="SUPFAM" id="SSF53098">
    <property type="entry name" value="Ribonuclease H-like"/>
    <property type="match status" value="1"/>
</dbReference>
<evidence type="ECO:0000259" key="3">
    <source>
        <dbReference type="PROSITE" id="PS50994"/>
    </source>
</evidence>
<proteinExistence type="predicted"/>
<dbReference type="InterPro" id="IPR001584">
    <property type="entry name" value="Integrase_cat-core"/>
</dbReference>
<dbReference type="Gene3D" id="3.30.420.10">
    <property type="entry name" value="Ribonuclease H-like superfamily/Ribonuclease H"/>
    <property type="match status" value="1"/>
</dbReference>
<dbReference type="SMART" id="SM00298">
    <property type="entry name" value="CHROMO"/>
    <property type="match status" value="1"/>
</dbReference>
<dbReference type="InterPro" id="IPR000953">
    <property type="entry name" value="Chromo/chromo_shadow_dom"/>
</dbReference>
<evidence type="ECO:0000313" key="4">
    <source>
        <dbReference type="EMBL" id="KAK1802670.1"/>
    </source>
</evidence>
<dbReference type="PANTHER" id="PTHR37984:SF15">
    <property type="entry name" value="INTEGRASE CATALYTIC DOMAIN-CONTAINING PROTEIN"/>
    <property type="match status" value="1"/>
</dbReference>